<name>A0A4R3I6H2_9GAMM</name>
<dbReference type="EMBL" id="SLZR01000005">
    <property type="protein sequence ID" value="TCS41685.1"/>
    <property type="molecule type" value="Genomic_DNA"/>
</dbReference>
<dbReference type="Proteomes" id="UP000295793">
    <property type="component" value="Unassembled WGS sequence"/>
</dbReference>
<organism evidence="2 3">
    <name type="scientific">Reinekea marinisedimentorum</name>
    <dbReference type="NCBI Taxonomy" id="230495"/>
    <lineage>
        <taxon>Bacteria</taxon>
        <taxon>Pseudomonadati</taxon>
        <taxon>Pseudomonadota</taxon>
        <taxon>Gammaproteobacteria</taxon>
        <taxon>Oceanospirillales</taxon>
        <taxon>Saccharospirillaceae</taxon>
        <taxon>Reinekea</taxon>
    </lineage>
</organism>
<gene>
    <name evidence="2" type="ORF">BCF53_105112</name>
</gene>
<proteinExistence type="predicted"/>
<comment type="caution">
    <text evidence="2">The sequence shown here is derived from an EMBL/GenBank/DDBJ whole genome shotgun (WGS) entry which is preliminary data.</text>
</comment>
<dbReference type="AlphaFoldDB" id="A0A4R3I6H2"/>
<evidence type="ECO:0000256" key="1">
    <source>
        <dbReference type="SAM" id="Phobius"/>
    </source>
</evidence>
<reference evidence="2 3" key="1">
    <citation type="submission" date="2019-03" db="EMBL/GenBank/DDBJ databases">
        <title>Genomic Encyclopedia of Archaeal and Bacterial Type Strains, Phase II (KMG-II): from individual species to whole genera.</title>
        <authorList>
            <person name="Goeker M."/>
        </authorList>
    </citation>
    <scope>NUCLEOTIDE SEQUENCE [LARGE SCALE GENOMIC DNA]</scope>
    <source>
        <strain evidence="2 3">DSM 15388</strain>
    </source>
</reference>
<keyword evidence="1" id="KW-0812">Transmembrane</keyword>
<keyword evidence="1" id="KW-0472">Membrane</keyword>
<sequence>MYLLSYLYLSWVNFWRLPESAHTRRTLTAAYQRKLHILRLVWLALVISLAALGQPVALISGIILMTFLTFMVLDEL</sequence>
<evidence type="ECO:0000313" key="3">
    <source>
        <dbReference type="Proteomes" id="UP000295793"/>
    </source>
</evidence>
<keyword evidence="1" id="KW-1133">Transmembrane helix</keyword>
<evidence type="ECO:0000313" key="2">
    <source>
        <dbReference type="EMBL" id="TCS41685.1"/>
    </source>
</evidence>
<feature type="transmembrane region" description="Helical" evidence="1">
    <location>
        <begin position="40"/>
        <end position="73"/>
    </location>
</feature>
<keyword evidence="3" id="KW-1185">Reference proteome</keyword>
<accession>A0A4R3I6H2</accession>
<protein>
    <submittedName>
        <fullName evidence="2">Uncharacterized protein</fullName>
    </submittedName>
</protein>
<dbReference type="RefSeq" id="WP_132701110.1">
    <property type="nucleotide sequence ID" value="NZ_SLZR01000005.1"/>
</dbReference>